<proteinExistence type="predicted"/>
<sequence length="75" mass="8911">CMTASRDIDEHDLGTKEKPRKIWLGNNLSKEEKQSYIQLLKKYQDCMAWTYSELKAYREDLFQHEIPLESNASPF</sequence>
<protein>
    <submittedName>
        <fullName evidence="1">Uncharacterized protein</fullName>
    </submittedName>
</protein>
<comment type="caution">
    <text evidence="1">The sequence shown here is derived from an EMBL/GenBank/DDBJ whole genome shotgun (WGS) entry which is preliminary data.</text>
</comment>
<dbReference type="Proteomes" id="UP000824469">
    <property type="component" value="Unassembled WGS sequence"/>
</dbReference>
<accession>A0AA38LNN1</accession>
<dbReference type="EMBL" id="JAHRHJ020000001">
    <property type="protein sequence ID" value="KAH9331833.1"/>
    <property type="molecule type" value="Genomic_DNA"/>
</dbReference>
<reference evidence="1 2" key="1">
    <citation type="journal article" date="2021" name="Nat. Plants">
        <title>The Taxus genome provides insights into paclitaxel biosynthesis.</title>
        <authorList>
            <person name="Xiong X."/>
            <person name="Gou J."/>
            <person name="Liao Q."/>
            <person name="Li Y."/>
            <person name="Zhou Q."/>
            <person name="Bi G."/>
            <person name="Li C."/>
            <person name="Du R."/>
            <person name="Wang X."/>
            <person name="Sun T."/>
            <person name="Guo L."/>
            <person name="Liang H."/>
            <person name="Lu P."/>
            <person name="Wu Y."/>
            <person name="Zhang Z."/>
            <person name="Ro D.K."/>
            <person name="Shang Y."/>
            <person name="Huang S."/>
            <person name="Yan J."/>
        </authorList>
    </citation>
    <scope>NUCLEOTIDE SEQUENCE [LARGE SCALE GENOMIC DNA]</scope>
    <source>
        <strain evidence="1">Ta-2019</strain>
    </source>
</reference>
<name>A0AA38LNN1_TAXCH</name>
<feature type="non-terminal residue" evidence="1">
    <location>
        <position position="1"/>
    </location>
</feature>
<dbReference type="AlphaFoldDB" id="A0AA38LNN1"/>
<evidence type="ECO:0000313" key="1">
    <source>
        <dbReference type="EMBL" id="KAH9331833.1"/>
    </source>
</evidence>
<evidence type="ECO:0000313" key="2">
    <source>
        <dbReference type="Proteomes" id="UP000824469"/>
    </source>
</evidence>
<keyword evidence="2" id="KW-1185">Reference proteome</keyword>
<gene>
    <name evidence="1" type="ORF">KI387_003941</name>
</gene>
<organism evidence="1 2">
    <name type="scientific">Taxus chinensis</name>
    <name type="common">Chinese yew</name>
    <name type="synonym">Taxus wallichiana var. chinensis</name>
    <dbReference type="NCBI Taxonomy" id="29808"/>
    <lineage>
        <taxon>Eukaryota</taxon>
        <taxon>Viridiplantae</taxon>
        <taxon>Streptophyta</taxon>
        <taxon>Embryophyta</taxon>
        <taxon>Tracheophyta</taxon>
        <taxon>Spermatophyta</taxon>
        <taxon>Pinopsida</taxon>
        <taxon>Pinidae</taxon>
        <taxon>Conifers II</taxon>
        <taxon>Cupressales</taxon>
        <taxon>Taxaceae</taxon>
        <taxon>Taxus</taxon>
    </lineage>
</organism>
<feature type="non-terminal residue" evidence="1">
    <location>
        <position position="75"/>
    </location>
</feature>